<proteinExistence type="predicted"/>
<dbReference type="RefSeq" id="WP_111268557.1">
    <property type="nucleotide sequence ID" value="NZ_QKWW01000006.1"/>
</dbReference>
<evidence type="ECO:0000313" key="2">
    <source>
        <dbReference type="Proteomes" id="UP000249204"/>
    </source>
</evidence>
<accession>A0A2W6PGV8</accession>
<dbReference type="EMBL" id="QKWW01000006">
    <property type="protein sequence ID" value="PZT57406.1"/>
    <property type="molecule type" value="Genomic_DNA"/>
</dbReference>
<reference evidence="1 2" key="1">
    <citation type="submission" date="2018-06" db="EMBL/GenBank/DDBJ databases">
        <title>Isolation of heavy metals resistant Paenibacillus silvae NC2 from Gold-Copper mine in ZiJin, China.</title>
        <authorList>
            <person name="Xu J."/>
            <person name="Mazhar H.S."/>
            <person name="Rensing C."/>
        </authorList>
    </citation>
    <scope>NUCLEOTIDE SEQUENCE [LARGE SCALE GENOMIC DNA]</scope>
    <source>
        <strain evidence="1 2">NC2</strain>
    </source>
</reference>
<name>A0A2W6PGV8_9BACL</name>
<sequence>MNKENSIKFSKVSSYLVFDVFGDGWDETAHVKVSCGEDIESSFKCYEQKQWEELFDDQYSWHSVESVEFKGFEIRCEDDEGNRFRAGNDLGEYGSATFNTNSLEAKNAQKLERIRQILNT</sequence>
<dbReference type="AlphaFoldDB" id="A0A2W6PGV8"/>
<protein>
    <submittedName>
        <fullName evidence="1">Uncharacterized protein</fullName>
    </submittedName>
</protein>
<comment type="caution">
    <text evidence="1">The sequence shown here is derived from an EMBL/GenBank/DDBJ whole genome shotgun (WGS) entry which is preliminary data.</text>
</comment>
<dbReference type="Proteomes" id="UP000249204">
    <property type="component" value="Unassembled WGS sequence"/>
</dbReference>
<organism evidence="1 2">
    <name type="scientific">Paenibacillus silvae</name>
    <dbReference type="NCBI Taxonomy" id="1325358"/>
    <lineage>
        <taxon>Bacteria</taxon>
        <taxon>Bacillati</taxon>
        <taxon>Bacillota</taxon>
        <taxon>Bacilli</taxon>
        <taxon>Bacillales</taxon>
        <taxon>Paenibacillaceae</taxon>
        <taxon>Paenibacillus</taxon>
    </lineage>
</organism>
<gene>
    <name evidence="1" type="ORF">DN757_01750</name>
</gene>
<evidence type="ECO:0000313" key="1">
    <source>
        <dbReference type="EMBL" id="PZT57406.1"/>
    </source>
</evidence>